<dbReference type="SUPFAM" id="SSF55298">
    <property type="entry name" value="YjgF-like"/>
    <property type="match status" value="1"/>
</dbReference>
<dbReference type="EMBL" id="LJSX01000006">
    <property type="protein sequence ID" value="KPQ11686.1"/>
    <property type="molecule type" value="Genomic_DNA"/>
</dbReference>
<evidence type="ECO:0000313" key="1">
    <source>
        <dbReference type="EMBL" id="KPQ11686.1"/>
    </source>
</evidence>
<dbReference type="CDD" id="cd00448">
    <property type="entry name" value="YjgF_YER057c_UK114_family"/>
    <property type="match status" value="1"/>
</dbReference>
<reference evidence="2 4" key="2">
    <citation type="submission" date="2016-08" db="EMBL/GenBank/DDBJ databases">
        <authorList>
            <person name="Varghese N."/>
            <person name="Submissions Spin"/>
        </authorList>
    </citation>
    <scope>NUCLEOTIDE SEQUENCE [LARGE SCALE GENOMIC DNA]</scope>
    <source>
        <strain evidence="2 4">HL-109</strain>
    </source>
</reference>
<organism evidence="1 3">
    <name type="scientific">Saliniramus fredricksonii</name>
    <dbReference type="NCBI Taxonomy" id="1653334"/>
    <lineage>
        <taxon>Bacteria</taxon>
        <taxon>Pseudomonadati</taxon>
        <taxon>Pseudomonadota</taxon>
        <taxon>Alphaproteobacteria</taxon>
        <taxon>Hyphomicrobiales</taxon>
        <taxon>Salinarimonadaceae</taxon>
        <taxon>Saliniramus</taxon>
    </lineage>
</organism>
<dbReference type="PANTHER" id="PTHR43857:SF1">
    <property type="entry name" value="YJGH FAMILY PROTEIN"/>
    <property type="match status" value="1"/>
</dbReference>
<evidence type="ECO:0000313" key="4">
    <source>
        <dbReference type="Proteomes" id="UP000182800"/>
    </source>
</evidence>
<dbReference type="STRING" id="1653334.GA0071312_1375"/>
<dbReference type="Proteomes" id="UP000050497">
    <property type="component" value="Unassembled WGS sequence"/>
</dbReference>
<name>A0A0P7Y4P4_9HYPH</name>
<proteinExistence type="predicted"/>
<dbReference type="Gene3D" id="3.30.1330.40">
    <property type="entry name" value="RutC-like"/>
    <property type="match status" value="1"/>
</dbReference>
<comment type="caution">
    <text evidence="1">The sequence shown here is derived from an EMBL/GenBank/DDBJ whole genome shotgun (WGS) entry which is preliminary data.</text>
</comment>
<dbReference type="EMBL" id="FMBM01000002">
    <property type="protein sequence ID" value="SCC80237.1"/>
    <property type="molecule type" value="Genomic_DNA"/>
</dbReference>
<dbReference type="Pfam" id="PF01042">
    <property type="entry name" value="Ribonuc_L-PSP"/>
    <property type="match status" value="1"/>
</dbReference>
<evidence type="ECO:0000313" key="3">
    <source>
        <dbReference type="Proteomes" id="UP000050497"/>
    </source>
</evidence>
<dbReference type="PANTHER" id="PTHR43857">
    <property type="entry name" value="BLR7761 PROTEIN"/>
    <property type="match status" value="1"/>
</dbReference>
<keyword evidence="4" id="KW-1185">Reference proteome</keyword>
<gene>
    <name evidence="2" type="ORF">GA0071312_1375</name>
    <name evidence="1" type="ORF">HLUCCO17_05730</name>
</gene>
<reference evidence="1 3" key="1">
    <citation type="submission" date="2015-09" db="EMBL/GenBank/DDBJ databases">
        <title>Identification and resolution of microdiversity through metagenomic sequencing of parallel consortia.</title>
        <authorList>
            <person name="Nelson W.C."/>
            <person name="Romine M.F."/>
            <person name="Lindemann S.R."/>
        </authorList>
    </citation>
    <scope>NUCLEOTIDE SEQUENCE [LARGE SCALE GENOMIC DNA]</scope>
    <source>
        <strain evidence="1">HL-109</strain>
    </source>
</reference>
<dbReference type="InterPro" id="IPR035959">
    <property type="entry name" value="RutC-like_sf"/>
</dbReference>
<dbReference type="RefSeq" id="WP_074444342.1">
    <property type="nucleotide sequence ID" value="NZ_FMBM01000002.1"/>
</dbReference>
<dbReference type="Proteomes" id="UP000182800">
    <property type="component" value="Unassembled WGS sequence"/>
</dbReference>
<sequence>MPDFFNPPTIHAPASSYSHGVTHALTGRRLVISGQIGVHPDGTVADGVDAQLDLAWANLLTVLRAADMETRHLVKVTVFSTRPDTVMNFRAARDKALQGHAPATTYLQVAGLAAPDLLVEIEAEAVRDAD</sequence>
<accession>A0A0P7Y4P4</accession>
<dbReference type="InterPro" id="IPR006175">
    <property type="entry name" value="YjgF/YER057c/UK114"/>
</dbReference>
<dbReference type="AlphaFoldDB" id="A0A0P7Y4P4"/>
<evidence type="ECO:0000313" key="2">
    <source>
        <dbReference type="EMBL" id="SCC80237.1"/>
    </source>
</evidence>
<protein>
    <submittedName>
        <fullName evidence="2">Enamine deaminase RidA, house cleaning of reactive enamine intermediates, YjgF/YER057c/UK114 family</fullName>
    </submittedName>
    <submittedName>
        <fullName evidence="1">Putative translation initiation inhibitor, yjgF family</fullName>
    </submittedName>
</protein>